<dbReference type="PANTHER" id="PTHR34315">
    <property type="match status" value="1"/>
</dbReference>
<dbReference type="Pfam" id="PF00775">
    <property type="entry name" value="Dioxygenase_C"/>
    <property type="match status" value="1"/>
</dbReference>
<feature type="compositionally biased region" description="Low complexity" evidence="1">
    <location>
        <begin position="52"/>
        <end position="85"/>
    </location>
</feature>
<dbReference type="SUPFAM" id="SSF49482">
    <property type="entry name" value="Aromatic compound dioxygenase"/>
    <property type="match status" value="1"/>
</dbReference>
<dbReference type="AlphaFoldDB" id="A0A7X5UXR8"/>
<name>A0A7X5UXR8_9SPHN</name>
<dbReference type="InterPro" id="IPR000627">
    <property type="entry name" value="Intradiol_dOase_C"/>
</dbReference>
<evidence type="ECO:0000313" key="3">
    <source>
        <dbReference type="EMBL" id="NIJ63617.1"/>
    </source>
</evidence>
<dbReference type="GO" id="GO:0008199">
    <property type="term" value="F:ferric iron binding"/>
    <property type="evidence" value="ECO:0007669"/>
    <property type="project" value="InterPro"/>
</dbReference>
<accession>A0A7X5UXR8</accession>
<dbReference type="Gene3D" id="2.60.130.10">
    <property type="entry name" value="Aromatic compound dioxygenase"/>
    <property type="match status" value="1"/>
</dbReference>
<organism evidence="3 4">
    <name type="scientific">Sphingomonas leidyi</name>
    <dbReference type="NCBI Taxonomy" id="68569"/>
    <lineage>
        <taxon>Bacteria</taxon>
        <taxon>Pseudomonadati</taxon>
        <taxon>Pseudomonadota</taxon>
        <taxon>Alphaproteobacteria</taxon>
        <taxon>Sphingomonadales</taxon>
        <taxon>Sphingomonadaceae</taxon>
        <taxon>Sphingomonas</taxon>
    </lineage>
</organism>
<sequence>MDHRDAHDLGLAHDLKTMTQLASRRRALGWFAGASGAAMLAACDGGSSTAMPASTGNTGSSGATATPSPSATATPTPGATGTGASCVTDPAETNGPYPADGTNVSSGITSNVLTAANVVRSDIRPSFLGSSTAVAAGVQVALTLTLVDVNAACAPLAGYAIYLWHCDRDGKYSLYDLPAESYLRGVGVTDANGMATFTTIFPGCYAGRWPHIHFEVFSSLANATSGRYATLVSQLAMPSAACSTVYDGASGYAASIRNFAGVSLSGDNVFGDNSSAQIAQQTPAMRGSVADGYTATAMIGIAR</sequence>
<dbReference type="RefSeq" id="WP_167298105.1">
    <property type="nucleotide sequence ID" value="NZ_JAASQV010000001.1"/>
</dbReference>
<dbReference type="GO" id="GO:0016702">
    <property type="term" value="F:oxidoreductase activity, acting on single donors with incorporation of molecular oxygen, incorporation of two atoms of oxygen"/>
    <property type="evidence" value="ECO:0007669"/>
    <property type="project" value="InterPro"/>
</dbReference>
<feature type="domain" description="Intradiol ring-cleavage dioxygenases" evidence="2">
    <location>
        <begin position="149"/>
        <end position="208"/>
    </location>
</feature>
<feature type="region of interest" description="Disordered" evidence="1">
    <location>
        <begin position="48"/>
        <end position="102"/>
    </location>
</feature>
<proteinExistence type="predicted"/>
<evidence type="ECO:0000259" key="2">
    <source>
        <dbReference type="Pfam" id="PF00775"/>
    </source>
</evidence>
<gene>
    <name evidence="3" type="ORF">FHR20_000548</name>
</gene>
<comment type="caution">
    <text evidence="3">The sequence shown here is derived from an EMBL/GenBank/DDBJ whole genome shotgun (WGS) entry which is preliminary data.</text>
</comment>
<evidence type="ECO:0000313" key="4">
    <source>
        <dbReference type="Proteomes" id="UP000564677"/>
    </source>
</evidence>
<dbReference type="Proteomes" id="UP000564677">
    <property type="component" value="Unassembled WGS sequence"/>
</dbReference>
<dbReference type="EMBL" id="JAASQV010000001">
    <property type="protein sequence ID" value="NIJ63617.1"/>
    <property type="molecule type" value="Genomic_DNA"/>
</dbReference>
<evidence type="ECO:0000256" key="1">
    <source>
        <dbReference type="SAM" id="MobiDB-lite"/>
    </source>
</evidence>
<keyword evidence="4" id="KW-1185">Reference proteome</keyword>
<dbReference type="InterPro" id="IPR015889">
    <property type="entry name" value="Intradiol_dOase_core"/>
</dbReference>
<keyword evidence="3" id="KW-0560">Oxidoreductase</keyword>
<protein>
    <submittedName>
        <fullName evidence="3">Protocatechuate 3,4-dioxygenase beta subunit</fullName>
    </submittedName>
</protein>
<keyword evidence="3" id="KW-0223">Dioxygenase</keyword>
<dbReference type="PANTHER" id="PTHR34315:SF1">
    <property type="entry name" value="INTRADIOL RING-CLEAVAGE DIOXYGENASES DOMAIN-CONTAINING PROTEIN-RELATED"/>
    <property type="match status" value="1"/>
</dbReference>
<reference evidence="3 4" key="1">
    <citation type="submission" date="2020-03" db="EMBL/GenBank/DDBJ databases">
        <title>Genomic Encyclopedia of Type Strains, Phase IV (KMG-IV): sequencing the most valuable type-strain genomes for metagenomic binning, comparative biology and taxonomic classification.</title>
        <authorList>
            <person name="Goeker M."/>
        </authorList>
    </citation>
    <scope>NUCLEOTIDE SEQUENCE [LARGE SCALE GENOMIC DNA]</scope>
    <source>
        <strain evidence="3 4">DSM 4733</strain>
    </source>
</reference>